<name>A0A392SKP0_9FABA</name>
<dbReference type="EMBL" id="LXQA010386600">
    <property type="protein sequence ID" value="MCI48436.1"/>
    <property type="molecule type" value="Genomic_DNA"/>
</dbReference>
<protein>
    <submittedName>
        <fullName evidence="1">Copia-type polyprotein</fullName>
    </submittedName>
</protein>
<organism evidence="1 2">
    <name type="scientific">Trifolium medium</name>
    <dbReference type="NCBI Taxonomy" id="97028"/>
    <lineage>
        <taxon>Eukaryota</taxon>
        <taxon>Viridiplantae</taxon>
        <taxon>Streptophyta</taxon>
        <taxon>Embryophyta</taxon>
        <taxon>Tracheophyta</taxon>
        <taxon>Spermatophyta</taxon>
        <taxon>Magnoliopsida</taxon>
        <taxon>eudicotyledons</taxon>
        <taxon>Gunneridae</taxon>
        <taxon>Pentapetalae</taxon>
        <taxon>rosids</taxon>
        <taxon>fabids</taxon>
        <taxon>Fabales</taxon>
        <taxon>Fabaceae</taxon>
        <taxon>Papilionoideae</taxon>
        <taxon>50 kb inversion clade</taxon>
        <taxon>NPAAA clade</taxon>
        <taxon>Hologalegina</taxon>
        <taxon>IRL clade</taxon>
        <taxon>Trifolieae</taxon>
        <taxon>Trifolium</taxon>
    </lineage>
</organism>
<dbReference type="PANTHER" id="PTHR11439">
    <property type="entry name" value="GAG-POL-RELATED RETROTRANSPOSON"/>
    <property type="match status" value="1"/>
</dbReference>
<proteinExistence type="predicted"/>
<dbReference type="PANTHER" id="PTHR11439:SF515">
    <property type="entry name" value="GAG-POL POLYPROTEIN"/>
    <property type="match status" value="1"/>
</dbReference>
<dbReference type="AlphaFoldDB" id="A0A392SKP0"/>
<reference evidence="1 2" key="1">
    <citation type="journal article" date="2018" name="Front. Plant Sci.">
        <title>Red Clover (Trifolium pratense) and Zigzag Clover (T. medium) - A Picture of Genomic Similarities and Differences.</title>
        <authorList>
            <person name="Dluhosova J."/>
            <person name="Istvanek J."/>
            <person name="Nedelnik J."/>
            <person name="Repkova J."/>
        </authorList>
    </citation>
    <scope>NUCLEOTIDE SEQUENCE [LARGE SCALE GENOMIC DNA]</scope>
    <source>
        <strain evidence="2">cv. 10/8</strain>
        <tissue evidence="1">Leaf</tissue>
    </source>
</reference>
<keyword evidence="2" id="KW-1185">Reference proteome</keyword>
<dbReference type="CDD" id="cd09272">
    <property type="entry name" value="RNase_HI_RT_Ty1"/>
    <property type="match status" value="1"/>
</dbReference>
<sequence>MGYTDSNWCGDCEDRKSTVGYMFFYGEAPISWCSKKEHVVALSSCEAEYIAASLSTCQAIWLKNLIEEISQANVIL</sequence>
<evidence type="ECO:0000313" key="2">
    <source>
        <dbReference type="Proteomes" id="UP000265520"/>
    </source>
</evidence>
<comment type="caution">
    <text evidence="1">The sequence shown here is derived from an EMBL/GenBank/DDBJ whole genome shotgun (WGS) entry which is preliminary data.</text>
</comment>
<dbReference type="Proteomes" id="UP000265520">
    <property type="component" value="Unassembled WGS sequence"/>
</dbReference>
<evidence type="ECO:0000313" key="1">
    <source>
        <dbReference type="EMBL" id="MCI48436.1"/>
    </source>
</evidence>
<accession>A0A392SKP0</accession>